<feature type="transmembrane region" description="Helical" evidence="1">
    <location>
        <begin position="91"/>
        <end position="109"/>
    </location>
</feature>
<feature type="transmembrane region" description="Helical" evidence="1">
    <location>
        <begin position="23"/>
        <end position="48"/>
    </location>
</feature>
<gene>
    <name evidence="2" type="ORF">UFOPK1961_00226</name>
</gene>
<evidence type="ECO:0000313" key="2">
    <source>
        <dbReference type="EMBL" id="CAB4623087.1"/>
    </source>
</evidence>
<dbReference type="AlphaFoldDB" id="A0A6J6IEF0"/>
<dbReference type="EMBL" id="CAEZVJ010000014">
    <property type="protein sequence ID" value="CAB4623087.1"/>
    <property type="molecule type" value="Genomic_DNA"/>
</dbReference>
<proteinExistence type="predicted"/>
<protein>
    <submittedName>
        <fullName evidence="2">Unannotated protein</fullName>
    </submittedName>
</protein>
<feature type="transmembrane region" description="Helical" evidence="1">
    <location>
        <begin position="60"/>
        <end position="79"/>
    </location>
</feature>
<keyword evidence="1" id="KW-0472">Membrane</keyword>
<reference evidence="2" key="1">
    <citation type="submission" date="2020-05" db="EMBL/GenBank/DDBJ databases">
        <authorList>
            <person name="Chiriac C."/>
            <person name="Salcher M."/>
            <person name="Ghai R."/>
            <person name="Kavagutti S V."/>
        </authorList>
    </citation>
    <scope>NUCLEOTIDE SEQUENCE</scope>
</reference>
<sequence>MVPAYYDNRHIRRLLKGNTVTTVLPLITEVFVLVHLTGMAILVGAFIINMRAKSNFPFTLMVWGAAIQLFTGTILVGLAYMSDDAPDNLKITIKTLLATGALIAAILGAKRQSHGESKLQPFFHTAGGFAVINLIIAVLWNAELYV</sequence>
<organism evidence="2">
    <name type="scientific">freshwater metagenome</name>
    <dbReference type="NCBI Taxonomy" id="449393"/>
    <lineage>
        <taxon>unclassified sequences</taxon>
        <taxon>metagenomes</taxon>
        <taxon>ecological metagenomes</taxon>
    </lineage>
</organism>
<name>A0A6J6IEF0_9ZZZZ</name>
<keyword evidence="1" id="KW-0812">Transmembrane</keyword>
<evidence type="ECO:0000256" key="1">
    <source>
        <dbReference type="SAM" id="Phobius"/>
    </source>
</evidence>
<feature type="transmembrane region" description="Helical" evidence="1">
    <location>
        <begin position="121"/>
        <end position="140"/>
    </location>
</feature>
<accession>A0A6J6IEF0</accession>
<keyword evidence="1" id="KW-1133">Transmembrane helix</keyword>